<accession>A0A9Q9B950</accession>
<sequence length="98" mass="10963">MLKLLNQRIEHDIHNCTMGDEEQRLIHQAHHSGSAGRVAAYGQLCRLHQARDSRDPASGDIRTRLDAKLTDGMLADSDCDIEPVIYTGRAKQGREAKK</sequence>
<gene>
    <name evidence="1" type="ORF">Slin15195_G129720</name>
</gene>
<organism evidence="1 2">
    <name type="scientific">Septoria linicola</name>
    <dbReference type="NCBI Taxonomy" id="215465"/>
    <lineage>
        <taxon>Eukaryota</taxon>
        <taxon>Fungi</taxon>
        <taxon>Dikarya</taxon>
        <taxon>Ascomycota</taxon>
        <taxon>Pezizomycotina</taxon>
        <taxon>Dothideomycetes</taxon>
        <taxon>Dothideomycetidae</taxon>
        <taxon>Mycosphaerellales</taxon>
        <taxon>Mycosphaerellaceae</taxon>
        <taxon>Septoria</taxon>
    </lineage>
</organism>
<dbReference type="EMBL" id="CP099431">
    <property type="protein sequence ID" value="USW59653.1"/>
    <property type="molecule type" value="Genomic_DNA"/>
</dbReference>
<dbReference type="Proteomes" id="UP001056384">
    <property type="component" value="Chromosome 14"/>
</dbReference>
<reference evidence="1" key="1">
    <citation type="submission" date="2022-06" db="EMBL/GenBank/DDBJ databases">
        <title>Complete genome sequences of two strains of the flax pathogen Septoria linicola.</title>
        <authorList>
            <person name="Lapalu N."/>
            <person name="Simon A."/>
            <person name="Demenou B."/>
            <person name="Paumier D."/>
            <person name="Guillot M.-P."/>
            <person name="Gout L."/>
            <person name="Valade R."/>
        </authorList>
    </citation>
    <scope>NUCLEOTIDE SEQUENCE</scope>
    <source>
        <strain evidence="1">SE15195</strain>
    </source>
</reference>
<dbReference type="AlphaFoldDB" id="A0A9Q9B950"/>
<evidence type="ECO:0000313" key="2">
    <source>
        <dbReference type="Proteomes" id="UP001056384"/>
    </source>
</evidence>
<keyword evidence="2" id="KW-1185">Reference proteome</keyword>
<proteinExistence type="predicted"/>
<evidence type="ECO:0000313" key="1">
    <source>
        <dbReference type="EMBL" id="USW59653.1"/>
    </source>
</evidence>
<name>A0A9Q9B950_9PEZI</name>
<protein>
    <submittedName>
        <fullName evidence="1">Uncharacterized protein</fullName>
    </submittedName>
</protein>